<name>A0ABS2KT38_9NOCA</name>
<dbReference type="Proteomes" id="UP000703038">
    <property type="component" value="Unassembled WGS sequence"/>
</dbReference>
<proteinExistence type="predicted"/>
<dbReference type="EMBL" id="JAFBBK010000001">
    <property type="protein sequence ID" value="MBM7415084.1"/>
    <property type="molecule type" value="Genomic_DNA"/>
</dbReference>
<evidence type="ECO:0000313" key="2">
    <source>
        <dbReference type="Proteomes" id="UP000703038"/>
    </source>
</evidence>
<reference evidence="1 2" key="1">
    <citation type="submission" date="2021-01" db="EMBL/GenBank/DDBJ databases">
        <title>Genomics of switchgrass bacterial isolates.</title>
        <authorList>
            <person name="Shade A."/>
        </authorList>
    </citation>
    <scope>NUCLEOTIDE SEQUENCE [LARGE SCALE GENOMIC DNA]</scope>
    <source>
        <strain evidence="1 2">PvP111</strain>
    </source>
</reference>
<organism evidence="1 2">
    <name type="scientific">Rhodococcoides corynebacterioides</name>
    <dbReference type="NCBI Taxonomy" id="53972"/>
    <lineage>
        <taxon>Bacteria</taxon>
        <taxon>Bacillati</taxon>
        <taxon>Actinomycetota</taxon>
        <taxon>Actinomycetes</taxon>
        <taxon>Mycobacteriales</taxon>
        <taxon>Nocardiaceae</taxon>
        <taxon>Rhodococcoides</taxon>
    </lineage>
</organism>
<dbReference type="Pfam" id="PF02391">
    <property type="entry name" value="MoaE"/>
    <property type="match status" value="1"/>
</dbReference>
<evidence type="ECO:0000313" key="1">
    <source>
        <dbReference type="EMBL" id="MBM7415084.1"/>
    </source>
</evidence>
<keyword evidence="2" id="KW-1185">Reference proteome</keyword>
<accession>A0ABS2KT38</accession>
<dbReference type="RefSeq" id="WP_204868029.1">
    <property type="nucleotide sequence ID" value="NZ_JAFBBK010000001.1"/>
</dbReference>
<gene>
    <name evidence="1" type="ORF">JOE42_001817</name>
</gene>
<dbReference type="PANTHER" id="PTHR23404">
    <property type="entry name" value="MOLYBDOPTERIN SYNTHASE RELATED"/>
    <property type="match status" value="1"/>
</dbReference>
<dbReference type="CDD" id="cd00756">
    <property type="entry name" value="MoaE"/>
    <property type="match status" value="1"/>
</dbReference>
<dbReference type="Gene3D" id="3.90.1170.40">
    <property type="entry name" value="Molybdopterin biosynthesis MoaE subunit"/>
    <property type="match status" value="1"/>
</dbReference>
<protein>
    <submittedName>
        <fullName evidence="1">Molybdopterin synthase catalytic subunit</fullName>
        <ecNumber evidence="1">2.8.1.12</ecNumber>
    </submittedName>
</protein>
<dbReference type="InterPro" id="IPR036563">
    <property type="entry name" value="MoaE_sf"/>
</dbReference>
<comment type="caution">
    <text evidence="1">The sequence shown here is derived from an EMBL/GenBank/DDBJ whole genome shotgun (WGS) entry which is preliminary data.</text>
</comment>
<dbReference type="EC" id="2.8.1.12" evidence="1"/>
<dbReference type="SUPFAM" id="SSF54690">
    <property type="entry name" value="Molybdopterin synthase subunit MoaE"/>
    <property type="match status" value="1"/>
</dbReference>
<sequence length="137" mass="14579">MTTVLARISSDPIDPAEVSDAVSGPEHGAVLVFWGVVRDHDHGESVSALEYRAHPDAEKFLRRCCEDAAASSGLPTAAVHRVGDLTIGDTALVAAVASPHRAEAFAALQALVDRIKTEVPIWKRQQFPGGTSEWVGL</sequence>
<dbReference type="InterPro" id="IPR003448">
    <property type="entry name" value="Mopterin_biosynth_MoaE"/>
</dbReference>
<dbReference type="GO" id="GO:0030366">
    <property type="term" value="F:molybdopterin synthase activity"/>
    <property type="evidence" value="ECO:0007669"/>
    <property type="project" value="UniProtKB-EC"/>
</dbReference>
<keyword evidence="1" id="KW-0808">Transferase</keyword>